<feature type="signal peptide" evidence="1">
    <location>
        <begin position="1"/>
        <end position="18"/>
    </location>
</feature>
<keyword evidence="1" id="KW-0732">Signal</keyword>
<dbReference type="PROSITE" id="PS51257">
    <property type="entry name" value="PROKAR_LIPOPROTEIN"/>
    <property type="match status" value="1"/>
</dbReference>
<dbReference type="InterPro" id="IPR046357">
    <property type="entry name" value="PPIase_dom_sf"/>
</dbReference>
<evidence type="ECO:0000313" key="2">
    <source>
        <dbReference type="EMBL" id="QCD35978.1"/>
    </source>
</evidence>
<feature type="chain" id="PRO_5020626669" evidence="1">
    <location>
        <begin position="19"/>
        <end position="192"/>
    </location>
</feature>
<reference evidence="2 3" key="1">
    <citation type="submission" date="2019-02" db="EMBL/GenBank/DDBJ databases">
        <title>Isolation and identification of novel species under the genus Muribaculum.</title>
        <authorList>
            <person name="Miyake S."/>
            <person name="Ding Y."/>
            <person name="Low A."/>
            <person name="Soh M."/>
            <person name="Seedorf H."/>
        </authorList>
    </citation>
    <scope>NUCLEOTIDE SEQUENCE [LARGE SCALE GENOMIC DNA]</scope>
    <source>
        <strain evidence="2 3">TLL-A4</strain>
    </source>
</reference>
<gene>
    <name evidence="2" type="ORF">E7746_08840</name>
</gene>
<evidence type="ECO:0000256" key="1">
    <source>
        <dbReference type="SAM" id="SignalP"/>
    </source>
</evidence>
<dbReference type="Gene3D" id="3.10.50.40">
    <property type="match status" value="1"/>
</dbReference>
<evidence type="ECO:0000313" key="3">
    <source>
        <dbReference type="Proteomes" id="UP000297031"/>
    </source>
</evidence>
<dbReference type="Pfam" id="PF16109">
    <property type="entry name" value="DUF4827"/>
    <property type="match status" value="1"/>
</dbReference>
<keyword evidence="3" id="KW-1185">Reference proteome</keyword>
<dbReference type="AlphaFoldDB" id="A0A4P7VPR0"/>
<protein>
    <submittedName>
        <fullName evidence="2">DUF4827 family protein</fullName>
    </submittedName>
</protein>
<dbReference type="Proteomes" id="UP000297031">
    <property type="component" value="Chromosome"/>
</dbReference>
<proteinExistence type="predicted"/>
<dbReference type="InterPro" id="IPR032252">
    <property type="entry name" value="DUF4827"/>
</dbReference>
<dbReference type="OrthoDB" id="1096383at2"/>
<accession>A0A4P7VPR0</accession>
<name>A0A4P7VPR0_9BACT</name>
<dbReference type="EMBL" id="CP039393">
    <property type="protein sequence ID" value="QCD35978.1"/>
    <property type="molecule type" value="Genomic_DNA"/>
</dbReference>
<sequence length="192" mass="21708">MKITRNFFISLFSGVLIALSAIGCSDHESYSDGLNKETKSINAFLADQRVVGSVPADSVFEVGKDAPYYRMDEDGSVYMQVINRGDMKNRAKADDLVYFRFMRYNLHTYAATGELEKELNNSENVNNNASFRYLNFHTSSSSAWGQALQMPLNYLGYGCEVNIVVRSAYGLTDEIASVIPYLYNVRYYKSKI</sequence>
<organism evidence="2 3">
    <name type="scientific">Muribaculum gordoncarteri</name>
    <dbReference type="NCBI Taxonomy" id="2530390"/>
    <lineage>
        <taxon>Bacteria</taxon>
        <taxon>Pseudomonadati</taxon>
        <taxon>Bacteroidota</taxon>
        <taxon>Bacteroidia</taxon>
        <taxon>Bacteroidales</taxon>
        <taxon>Muribaculaceae</taxon>
        <taxon>Muribaculum</taxon>
    </lineage>
</organism>
<dbReference type="RefSeq" id="WP_136410571.1">
    <property type="nucleotide sequence ID" value="NZ_CP039393.1"/>
</dbReference>
<dbReference type="KEGG" id="mgod:E7746_08840"/>
<dbReference type="GO" id="GO:0003755">
    <property type="term" value="F:peptidyl-prolyl cis-trans isomerase activity"/>
    <property type="evidence" value="ECO:0007669"/>
    <property type="project" value="InterPro"/>
</dbReference>